<dbReference type="InterPro" id="IPR046350">
    <property type="entry name" value="Cystatin_sf"/>
</dbReference>
<name>A0A3L6SFI6_PANMI</name>
<protein>
    <submittedName>
        <fullName evidence="7">Cystatin 6</fullName>
    </submittedName>
</protein>
<dbReference type="OrthoDB" id="752087at2759"/>
<dbReference type="InterPro" id="IPR027214">
    <property type="entry name" value="Cystatin"/>
</dbReference>
<dbReference type="CDD" id="cd00042">
    <property type="entry name" value="CY"/>
    <property type="match status" value="2"/>
</dbReference>
<comment type="caution">
    <text evidence="7">The sequence shown here is derived from an EMBL/GenBank/DDBJ whole genome shotgun (WGS) entry which is preliminary data.</text>
</comment>
<dbReference type="SUPFAM" id="SSF54403">
    <property type="entry name" value="Cystatin/monellin"/>
    <property type="match status" value="2"/>
</dbReference>
<dbReference type="PANTHER" id="PTHR47116">
    <property type="entry name" value="PHLOEM FILAMENT PROTEIN"/>
    <property type="match status" value="1"/>
</dbReference>
<dbReference type="EMBL" id="PQIB02000005">
    <property type="protein sequence ID" value="RLN19800.1"/>
    <property type="molecule type" value="Genomic_DNA"/>
</dbReference>
<evidence type="ECO:0000256" key="5">
    <source>
        <dbReference type="SAM" id="SignalP"/>
    </source>
</evidence>
<evidence type="ECO:0000256" key="4">
    <source>
        <dbReference type="SAM" id="MobiDB-lite"/>
    </source>
</evidence>
<keyword evidence="8" id="KW-1185">Reference proteome</keyword>
<dbReference type="InterPro" id="IPR018073">
    <property type="entry name" value="Prot_inh_cystat_CS"/>
</dbReference>
<dbReference type="Proteomes" id="UP000275267">
    <property type="component" value="Unassembled WGS sequence"/>
</dbReference>
<dbReference type="PROSITE" id="PS00287">
    <property type="entry name" value="CYSTATIN"/>
    <property type="match status" value="1"/>
</dbReference>
<evidence type="ECO:0000256" key="2">
    <source>
        <dbReference type="ARBA" id="ARBA00022690"/>
    </source>
</evidence>
<keyword evidence="2" id="KW-0646">Protease inhibitor</keyword>
<evidence type="ECO:0000256" key="1">
    <source>
        <dbReference type="ARBA" id="ARBA00007233"/>
    </source>
</evidence>
<dbReference type="Pfam" id="PF16845">
    <property type="entry name" value="SQAPI"/>
    <property type="match status" value="2"/>
</dbReference>
<feature type="signal peptide" evidence="5">
    <location>
        <begin position="1"/>
        <end position="19"/>
    </location>
</feature>
<reference evidence="8" key="1">
    <citation type="journal article" date="2019" name="Nat. Commun.">
        <title>The genome of broomcorn millet.</title>
        <authorList>
            <person name="Zou C."/>
            <person name="Miki D."/>
            <person name="Li D."/>
            <person name="Tang Q."/>
            <person name="Xiao L."/>
            <person name="Rajput S."/>
            <person name="Deng P."/>
            <person name="Jia W."/>
            <person name="Huang R."/>
            <person name="Zhang M."/>
            <person name="Sun Y."/>
            <person name="Hu J."/>
            <person name="Fu X."/>
            <person name="Schnable P.S."/>
            <person name="Li F."/>
            <person name="Zhang H."/>
            <person name="Feng B."/>
            <person name="Zhu X."/>
            <person name="Liu R."/>
            <person name="Schnable J.C."/>
            <person name="Zhu J.-K."/>
            <person name="Zhang H."/>
        </authorList>
    </citation>
    <scope>NUCLEOTIDE SEQUENCE [LARGE SCALE GENOMIC DNA]</scope>
</reference>
<evidence type="ECO:0000256" key="3">
    <source>
        <dbReference type="ARBA" id="ARBA00022704"/>
    </source>
</evidence>
<accession>A0A3L6SFI6</accession>
<gene>
    <name evidence="7" type="ORF">C2845_PM02G22180</name>
</gene>
<feature type="domain" description="Cystatin" evidence="6">
    <location>
        <begin position="242"/>
        <end position="332"/>
    </location>
</feature>
<feature type="region of interest" description="Disordered" evidence="4">
    <location>
        <begin position="109"/>
        <end position="166"/>
    </location>
</feature>
<comment type="similarity">
    <text evidence="1">Belongs to the cystatin family. Phytocystatin subfamily.</text>
</comment>
<keyword evidence="5" id="KW-0732">Signal</keyword>
<organism evidence="7 8">
    <name type="scientific">Panicum miliaceum</name>
    <name type="common">Proso millet</name>
    <name type="synonym">Broomcorn millet</name>
    <dbReference type="NCBI Taxonomy" id="4540"/>
    <lineage>
        <taxon>Eukaryota</taxon>
        <taxon>Viridiplantae</taxon>
        <taxon>Streptophyta</taxon>
        <taxon>Embryophyta</taxon>
        <taxon>Tracheophyta</taxon>
        <taxon>Spermatophyta</taxon>
        <taxon>Magnoliopsida</taxon>
        <taxon>Liliopsida</taxon>
        <taxon>Poales</taxon>
        <taxon>Poaceae</taxon>
        <taxon>PACMAD clade</taxon>
        <taxon>Panicoideae</taxon>
        <taxon>Panicodae</taxon>
        <taxon>Paniceae</taxon>
        <taxon>Panicinae</taxon>
        <taxon>Panicum</taxon>
        <taxon>Panicum sect. Panicum</taxon>
    </lineage>
</organism>
<keyword evidence="3" id="KW-0789">Thiol protease inhibitor</keyword>
<dbReference type="AlphaFoldDB" id="A0A3L6SFI6"/>
<sequence length="334" mass="36025">MSVRALLAAILLAAAAAAAAPAAATRAPRCGWSPVSDVSEPHIQELGSWAVAEYARRANGGLRFGNVTSAQEQVVDGVNYKLFLDAADASGGVADYGAVVYEQERTNTRELTETNQNRDLTRSQRSALHLRQNPIPAESPDRDNKEDRYEKMQDSRRPSAETRGSLQMSLLIPPRHPRLILARPVVKFQRPCFDPTRPPHRRSQTKTTQIMSTRALRLAALLLAAVAVAATPAAVAARVGPPLAGGWSPIKDVSDPHIQELGGWAVAEHARLANDGLRFGEVTGGEQQVVAGMNYKLVLDATDADGAVAAYGAFVYEQAWTNTRELMSFAPASR</sequence>
<dbReference type="Gene3D" id="3.10.450.10">
    <property type="match status" value="2"/>
</dbReference>
<dbReference type="STRING" id="4540.A0A3L6SFI6"/>
<evidence type="ECO:0000259" key="6">
    <source>
        <dbReference type="SMART" id="SM00043"/>
    </source>
</evidence>
<dbReference type="InterPro" id="IPR000010">
    <property type="entry name" value="Cystatin_dom"/>
</dbReference>
<dbReference type="SMART" id="SM00043">
    <property type="entry name" value="CY"/>
    <property type="match status" value="2"/>
</dbReference>
<evidence type="ECO:0000313" key="8">
    <source>
        <dbReference type="Proteomes" id="UP000275267"/>
    </source>
</evidence>
<evidence type="ECO:0000313" key="7">
    <source>
        <dbReference type="EMBL" id="RLN19800.1"/>
    </source>
</evidence>
<dbReference type="GO" id="GO:0004869">
    <property type="term" value="F:cysteine-type endopeptidase inhibitor activity"/>
    <property type="evidence" value="ECO:0007669"/>
    <property type="project" value="UniProtKB-KW"/>
</dbReference>
<feature type="compositionally biased region" description="Basic and acidic residues" evidence="4">
    <location>
        <begin position="139"/>
        <end position="160"/>
    </location>
</feature>
<proteinExistence type="inferred from homology"/>
<feature type="domain" description="Cystatin" evidence="6">
    <location>
        <begin position="26"/>
        <end position="117"/>
    </location>
</feature>
<feature type="chain" id="PRO_5018769730" evidence="5">
    <location>
        <begin position="20"/>
        <end position="334"/>
    </location>
</feature>